<proteinExistence type="inferred from homology"/>
<protein>
    <submittedName>
        <fullName evidence="4">Aminoglycoside N(3)-acetyltransferase</fullName>
    </submittedName>
</protein>
<dbReference type="Proteomes" id="UP001589718">
    <property type="component" value="Unassembled WGS sequence"/>
</dbReference>
<dbReference type="Pfam" id="PF02522">
    <property type="entry name" value="Antibiotic_NAT"/>
    <property type="match status" value="1"/>
</dbReference>
<evidence type="ECO:0000313" key="5">
    <source>
        <dbReference type="Proteomes" id="UP001589718"/>
    </source>
</evidence>
<reference evidence="4 5" key="1">
    <citation type="submission" date="2024-09" db="EMBL/GenBank/DDBJ databases">
        <authorList>
            <person name="Sun Q."/>
            <person name="Mori K."/>
        </authorList>
    </citation>
    <scope>NUCLEOTIDE SEQUENCE [LARGE SCALE GENOMIC DNA]</scope>
    <source>
        <strain evidence="4 5">JCM 4362</strain>
    </source>
</reference>
<dbReference type="EMBL" id="JBHMCR010000006">
    <property type="protein sequence ID" value="MFB9520501.1"/>
    <property type="molecule type" value="Genomic_DNA"/>
</dbReference>
<dbReference type="SUPFAM" id="SSF110710">
    <property type="entry name" value="TTHA0583/YokD-like"/>
    <property type="match status" value="1"/>
</dbReference>
<comment type="similarity">
    <text evidence="1">Belongs to the antibiotic N-acetyltransferase family.</text>
</comment>
<dbReference type="RefSeq" id="WP_345224145.1">
    <property type="nucleotide sequence ID" value="NZ_BAAAXE010000013.1"/>
</dbReference>
<dbReference type="InterPro" id="IPR003679">
    <property type="entry name" value="Amioglycoside_AcTrfase"/>
</dbReference>
<comment type="caution">
    <text evidence="4">The sequence shown here is derived from an EMBL/GenBank/DDBJ whole genome shotgun (WGS) entry which is preliminary data.</text>
</comment>
<accession>A0ABV5PDA9</accession>
<dbReference type="PANTHER" id="PTHR11104:SF0">
    <property type="entry name" value="SPBETA PROPHAGE-DERIVED AMINOGLYCOSIDE N(3')-ACETYLTRANSFERASE-LIKE PROTEIN YOKD"/>
    <property type="match status" value="1"/>
</dbReference>
<dbReference type="InterPro" id="IPR028345">
    <property type="entry name" value="Antibiotic_NAT-like"/>
</dbReference>
<evidence type="ECO:0000256" key="1">
    <source>
        <dbReference type="ARBA" id="ARBA00006383"/>
    </source>
</evidence>
<keyword evidence="2" id="KW-0808">Transferase</keyword>
<organism evidence="4 5">
    <name type="scientific">Streptomyces cremeus</name>
    <dbReference type="NCBI Taxonomy" id="66881"/>
    <lineage>
        <taxon>Bacteria</taxon>
        <taxon>Bacillati</taxon>
        <taxon>Actinomycetota</taxon>
        <taxon>Actinomycetes</taxon>
        <taxon>Kitasatosporales</taxon>
        <taxon>Streptomycetaceae</taxon>
        <taxon>Streptomyces</taxon>
    </lineage>
</organism>
<dbReference type="PANTHER" id="PTHR11104">
    <property type="entry name" value="AMINOGLYCOSIDE N3-ACETYLTRANSFERASE"/>
    <property type="match status" value="1"/>
</dbReference>
<name>A0ABV5PDA9_STRCM</name>
<evidence type="ECO:0000256" key="2">
    <source>
        <dbReference type="ARBA" id="ARBA00022679"/>
    </source>
</evidence>
<keyword evidence="3" id="KW-0012">Acyltransferase</keyword>
<evidence type="ECO:0000256" key="3">
    <source>
        <dbReference type="ARBA" id="ARBA00023315"/>
    </source>
</evidence>
<evidence type="ECO:0000313" key="4">
    <source>
        <dbReference type="EMBL" id="MFB9520501.1"/>
    </source>
</evidence>
<gene>
    <name evidence="4" type="ORF">ACFFTU_11130</name>
</gene>
<sequence>MSTSPVRAPLCTRDSLAQDLRGLGVRPGETLLVHSSLSSLGWVSGGRVAVVEALLDALGPRGTLAVPAHSSDYSDPAGWGNPPVPREWWEPIRASMPAYDPATAPTRGVGALPEAVRTWPGALRSTHPQTSFAAVGPRAALLTGDHALDCRLGERSPLARLESVDARVLFLGTGWATCTAFHLAEYRVPSPRADNSFPVTTPGGRRWLTVRDTSVDEEGFAELGAAYERAHPVVRGRVGGAAARLFPLRQAVAYAVDWLRENRPRP</sequence>
<keyword evidence="5" id="KW-1185">Reference proteome</keyword>